<proteinExistence type="predicted"/>
<keyword evidence="1" id="KW-0732">Signal</keyword>
<evidence type="ECO:0000313" key="3">
    <source>
        <dbReference type="EMBL" id="MFD1228648.1"/>
    </source>
</evidence>
<keyword evidence="4" id="KW-1185">Reference proteome</keyword>
<sequence>MTARVAITALLLLCLHFAPALANDRMLLYDAEGLKIRAHLQAGLNGVIENNLFWNFADSLAPSADYNPRKQWLEGYIKPGISFNNDLNERFHFYGKASVVASGTLGTDAYDTGNTGRITLEEAHLGLRTEISAGTVLDFSYGPREYKIGTGMLIANGGNSGFERGALKFGPRKAWKSAAIAKLSYEDFSVTSFYLQPNELPDSSSNTQLLGTELRYDWGTDSFAGLTYGHVIKSNAPYPQAAPDGIGAPSIIPDARKGLNFINVYAIGKPLPHIIENLIAGGEFAYEWNDRVDLSAWAGRVYVGYNFTDTAWSPEFAVAYQTFSGDDPSTSRLERFDPLFYEGNPSSWSTGSKSSMVFINSNVSAYLVSLRVRPTERDTFTLRYAHIRANELRSPIQFGQGTRVETNDGVPNPIAGVTKHHLSDDVILEYNRVLNPHTYLTVGLSASFPGSGIDSITHNKAPIWAGGFANVVVNF</sequence>
<feature type="chain" id="PRO_5045851116" evidence="1">
    <location>
        <begin position="23"/>
        <end position="475"/>
    </location>
</feature>
<reference evidence="4" key="1">
    <citation type="journal article" date="2019" name="Int. J. Syst. Evol. Microbiol.">
        <title>The Global Catalogue of Microorganisms (GCM) 10K type strain sequencing project: providing services to taxonomists for standard genome sequencing and annotation.</title>
        <authorList>
            <consortium name="The Broad Institute Genomics Platform"/>
            <consortium name="The Broad Institute Genome Sequencing Center for Infectious Disease"/>
            <person name="Wu L."/>
            <person name="Ma J."/>
        </authorList>
    </citation>
    <scope>NUCLEOTIDE SEQUENCE [LARGE SCALE GENOMIC DNA]</scope>
    <source>
        <strain evidence="4">CCUG 49584</strain>
    </source>
</reference>
<dbReference type="Proteomes" id="UP001597263">
    <property type="component" value="Unassembled WGS sequence"/>
</dbReference>
<gene>
    <name evidence="3" type="ORF">ACFQ35_16010</name>
</gene>
<protein>
    <submittedName>
        <fullName evidence="3">Alginate export family protein</fullName>
    </submittedName>
</protein>
<accession>A0ABW3V6T1</accession>
<dbReference type="EMBL" id="JBHTMA010000040">
    <property type="protein sequence ID" value="MFD1228648.1"/>
    <property type="molecule type" value="Genomic_DNA"/>
</dbReference>
<dbReference type="InterPro" id="IPR053728">
    <property type="entry name" value="Alginate_Permeability_Chnl"/>
</dbReference>
<dbReference type="Pfam" id="PF13372">
    <property type="entry name" value="Alginate_exp"/>
    <property type="match status" value="1"/>
</dbReference>
<evidence type="ECO:0000256" key="1">
    <source>
        <dbReference type="SAM" id="SignalP"/>
    </source>
</evidence>
<feature type="signal peptide" evidence="1">
    <location>
        <begin position="1"/>
        <end position="22"/>
    </location>
</feature>
<evidence type="ECO:0000313" key="4">
    <source>
        <dbReference type="Proteomes" id="UP001597263"/>
    </source>
</evidence>
<name>A0ABW3V6T1_9HYPH</name>
<feature type="domain" description="Alginate export" evidence="2">
    <location>
        <begin position="295"/>
        <end position="451"/>
    </location>
</feature>
<dbReference type="Gene3D" id="2.40.160.100">
    <property type="match status" value="1"/>
</dbReference>
<dbReference type="RefSeq" id="WP_289385349.1">
    <property type="nucleotide sequence ID" value="NZ_JAUCBM010000001.1"/>
</dbReference>
<dbReference type="InterPro" id="IPR025388">
    <property type="entry name" value="Alginate_export_dom"/>
</dbReference>
<evidence type="ECO:0000259" key="2">
    <source>
        <dbReference type="Pfam" id="PF13372"/>
    </source>
</evidence>
<comment type="caution">
    <text evidence="3">The sequence shown here is derived from an EMBL/GenBank/DDBJ whole genome shotgun (WGS) entry which is preliminary data.</text>
</comment>
<organism evidence="3 4">
    <name type="scientific">Pseudochrobactrum kiredjianiae</name>
    <dbReference type="NCBI Taxonomy" id="386305"/>
    <lineage>
        <taxon>Bacteria</taxon>
        <taxon>Pseudomonadati</taxon>
        <taxon>Pseudomonadota</taxon>
        <taxon>Alphaproteobacteria</taxon>
        <taxon>Hyphomicrobiales</taxon>
        <taxon>Brucellaceae</taxon>
        <taxon>Pseudochrobactrum</taxon>
    </lineage>
</organism>